<comment type="similarity">
    <text evidence="1">Belongs to the ABC transporter superfamily.</text>
</comment>
<dbReference type="EMBL" id="LMTZ01000139">
    <property type="protein sequence ID" value="KST63407.1"/>
    <property type="molecule type" value="Genomic_DNA"/>
</dbReference>
<evidence type="ECO:0000313" key="7">
    <source>
        <dbReference type="Proteomes" id="UP000053372"/>
    </source>
</evidence>
<dbReference type="GO" id="GO:0016887">
    <property type="term" value="F:ATP hydrolysis activity"/>
    <property type="evidence" value="ECO:0007669"/>
    <property type="project" value="InterPro"/>
</dbReference>
<accession>A0A0V7ZG51</accession>
<dbReference type="InterPro" id="IPR003593">
    <property type="entry name" value="AAA+_ATPase"/>
</dbReference>
<keyword evidence="7" id="KW-1185">Reference proteome</keyword>
<keyword evidence="2" id="KW-0813">Transport</keyword>
<dbReference type="SUPFAM" id="SSF52540">
    <property type="entry name" value="P-loop containing nucleoside triphosphate hydrolases"/>
    <property type="match status" value="1"/>
</dbReference>
<organism evidence="6 7">
    <name type="scientific">Mastigocoleus testarum BC008</name>
    <dbReference type="NCBI Taxonomy" id="371196"/>
    <lineage>
        <taxon>Bacteria</taxon>
        <taxon>Bacillati</taxon>
        <taxon>Cyanobacteriota</taxon>
        <taxon>Cyanophyceae</taxon>
        <taxon>Nostocales</taxon>
        <taxon>Hapalosiphonaceae</taxon>
        <taxon>Mastigocoleus</taxon>
    </lineage>
</organism>
<dbReference type="CDD" id="cd03235">
    <property type="entry name" value="ABC_Metallic_Cations"/>
    <property type="match status" value="1"/>
</dbReference>
<gene>
    <name evidence="6" type="ORF">BC008_13145</name>
</gene>
<dbReference type="InterPro" id="IPR003439">
    <property type="entry name" value="ABC_transporter-like_ATP-bd"/>
</dbReference>
<evidence type="ECO:0000256" key="3">
    <source>
        <dbReference type="ARBA" id="ARBA00022741"/>
    </source>
</evidence>
<evidence type="ECO:0000256" key="4">
    <source>
        <dbReference type="ARBA" id="ARBA00022840"/>
    </source>
</evidence>
<name>A0A0V7ZG51_9CYAN</name>
<dbReference type="InterPro" id="IPR050153">
    <property type="entry name" value="Metal_Ion_Import_ABC"/>
</dbReference>
<proteinExistence type="inferred from homology"/>
<dbReference type="InterPro" id="IPR027417">
    <property type="entry name" value="P-loop_NTPase"/>
</dbReference>
<keyword evidence="3" id="KW-0547">Nucleotide-binding</keyword>
<dbReference type="Pfam" id="PF00005">
    <property type="entry name" value="ABC_tran"/>
    <property type="match status" value="1"/>
</dbReference>
<dbReference type="AlphaFoldDB" id="A0A0V7ZG51"/>
<dbReference type="PROSITE" id="PS50893">
    <property type="entry name" value="ABC_TRANSPORTER_2"/>
    <property type="match status" value="1"/>
</dbReference>
<dbReference type="PROSITE" id="PS00211">
    <property type="entry name" value="ABC_TRANSPORTER_1"/>
    <property type="match status" value="1"/>
</dbReference>
<comment type="caution">
    <text evidence="6">The sequence shown here is derived from an EMBL/GenBank/DDBJ whole genome shotgun (WGS) entry which is preliminary data.</text>
</comment>
<dbReference type="Gene3D" id="3.40.50.300">
    <property type="entry name" value="P-loop containing nucleotide triphosphate hydrolases"/>
    <property type="match status" value="1"/>
</dbReference>
<feature type="domain" description="ABC transporter" evidence="5">
    <location>
        <begin position="2"/>
        <end position="234"/>
    </location>
</feature>
<dbReference type="FunFam" id="3.40.50.300:FF:000134">
    <property type="entry name" value="Iron-enterobactin ABC transporter ATP-binding protein"/>
    <property type="match status" value="1"/>
</dbReference>
<dbReference type="SMART" id="SM00382">
    <property type="entry name" value="AAA"/>
    <property type="match status" value="1"/>
</dbReference>
<reference evidence="6 7" key="1">
    <citation type="journal article" date="2015" name="Genome Announc.">
        <title>Draft Genome of the Euendolithic (true boring) Cyanobacterium Mastigocoleus testarum strain BC008.</title>
        <authorList>
            <person name="Guida B.S."/>
            <person name="Garcia-Pichel F."/>
        </authorList>
    </citation>
    <scope>NUCLEOTIDE SEQUENCE [LARGE SCALE GENOMIC DNA]</scope>
    <source>
        <strain evidence="6 7">BC008</strain>
    </source>
</reference>
<evidence type="ECO:0000259" key="5">
    <source>
        <dbReference type="PROSITE" id="PS50893"/>
    </source>
</evidence>
<dbReference type="PANTHER" id="PTHR42734">
    <property type="entry name" value="METAL TRANSPORT SYSTEM ATP-BINDING PROTEIN TM_0124-RELATED"/>
    <property type="match status" value="1"/>
</dbReference>
<dbReference type="GO" id="GO:0005524">
    <property type="term" value="F:ATP binding"/>
    <property type="evidence" value="ECO:0007669"/>
    <property type="project" value="UniProtKB-KW"/>
</dbReference>
<dbReference type="RefSeq" id="WP_027841792.1">
    <property type="nucleotide sequence ID" value="NZ_LMTZ01000139.1"/>
</dbReference>
<dbReference type="PANTHER" id="PTHR42734:SF5">
    <property type="entry name" value="IRON TRANSPORT SYSTEM ATP-BINDING PROTEIN HI_0361-RELATED"/>
    <property type="match status" value="1"/>
</dbReference>
<evidence type="ECO:0000313" key="6">
    <source>
        <dbReference type="EMBL" id="KST63407.1"/>
    </source>
</evidence>
<evidence type="ECO:0000256" key="1">
    <source>
        <dbReference type="ARBA" id="ARBA00005417"/>
    </source>
</evidence>
<sequence>MLEVEHLDVDYRGVVAVEDVSFHVFPGQMVGVIGPNGAGKSTLVKAILGLIPIAGGTIKFCNCSIRKQLHSIAYVPQRTQVDWDYPVTVQNVVMMARTVSTGWFRRSNRKSKEIVKSALQRVGMWEFRSRQIGELSGGQQQRVFLARALAQQADLFFFDEPFVGIDKTTEDMMFDIFNELRRNDKILILITHDLGETLAQCDYLLLLNKYIIADGSMKEVVTTENLQRAYGNNILFLNQQEKSA</sequence>
<protein>
    <submittedName>
        <fullName evidence="6">Manganese ABC transporter ATP-binding protein</fullName>
    </submittedName>
</protein>
<evidence type="ECO:0000256" key="2">
    <source>
        <dbReference type="ARBA" id="ARBA00022448"/>
    </source>
</evidence>
<dbReference type="OrthoDB" id="9806726at2"/>
<dbReference type="InterPro" id="IPR017871">
    <property type="entry name" value="ABC_transporter-like_CS"/>
</dbReference>
<dbReference type="Proteomes" id="UP000053372">
    <property type="component" value="Unassembled WGS sequence"/>
</dbReference>
<keyword evidence="4 6" id="KW-0067">ATP-binding</keyword>